<dbReference type="EMBL" id="CM041540">
    <property type="protein sequence ID" value="KAI3366594.1"/>
    <property type="molecule type" value="Genomic_DNA"/>
</dbReference>
<reference evidence="1" key="1">
    <citation type="submission" date="2022-04" db="EMBL/GenBank/DDBJ databases">
        <title>Jade perch genome.</title>
        <authorList>
            <person name="Chao B."/>
        </authorList>
    </citation>
    <scope>NUCLEOTIDE SEQUENCE</scope>
    <source>
        <strain evidence="1">CB-2022</strain>
    </source>
</reference>
<accession>A0ACB8WG63</accession>
<keyword evidence="2" id="KW-1185">Reference proteome</keyword>
<organism evidence="1 2">
    <name type="scientific">Scortum barcoo</name>
    <name type="common">barcoo grunter</name>
    <dbReference type="NCBI Taxonomy" id="214431"/>
    <lineage>
        <taxon>Eukaryota</taxon>
        <taxon>Metazoa</taxon>
        <taxon>Chordata</taxon>
        <taxon>Craniata</taxon>
        <taxon>Vertebrata</taxon>
        <taxon>Euteleostomi</taxon>
        <taxon>Actinopterygii</taxon>
        <taxon>Neopterygii</taxon>
        <taxon>Teleostei</taxon>
        <taxon>Neoteleostei</taxon>
        <taxon>Acanthomorphata</taxon>
        <taxon>Eupercaria</taxon>
        <taxon>Centrarchiformes</taxon>
        <taxon>Terapontoidei</taxon>
        <taxon>Terapontidae</taxon>
        <taxon>Scortum</taxon>
    </lineage>
</organism>
<comment type="caution">
    <text evidence="1">The sequence shown here is derived from an EMBL/GenBank/DDBJ whole genome shotgun (WGS) entry which is preliminary data.</text>
</comment>
<sequence length="70" mass="7376">MTPTSIAEREVWRKLPPLPLAAGQVPPLVAFALGAYQSSRGDAAGQGDRDGGRARAMAAGKHTRLHNKAK</sequence>
<evidence type="ECO:0000313" key="1">
    <source>
        <dbReference type="EMBL" id="KAI3366594.1"/>
    </source>
</evidence>
<evidence type="ECO:0000313" key="2">
    <source>
        <dbReference type="Proteomes" id="UP000831701"/>
    </source>
</evidence>
<name>A0ACB8WG63_9TELE</name>
<protein>
    <submittedName>
        <fullName evidence="1">Uncharacterized protein</fullName>
    </submittedName>
</protein>
<gene>
    <name evidence="1" type="ORF">L3Q82_009279</name>
</gene>
<dbReference type="Proteomes" id="UP000831701">
    <property type="component" value="Chromosome 10"/>
</dbReference>
<proteinExistence type="predicted"/>